<dbReference type="GO" id="GO:0005737">
    <property type="term" value="C:cytoplasm"/>
    <property type="evidence" value="ECO:0007669"/>
    <property type="project" value="UniProtKB-SubCell"/>
</dbReference>
<organism evidence="7 8">
    <name type="scientific">Rhamnella rubrinervis</name>
    <dbReference type="NCBI Taxonomy" id="2594499"/>
    <lineage>
        <taxon>Eukaryota</taxon>
        <taxon>Viridiplantae</taxon>
        <taxon>Streptophyta</taxon>
        <taxon>Embryophyta</taxon>
        <taxon>Tracheophyta</taxon>
        <taxon>Spermatophyta</taxon>
        <taxon>Magnoliopsida</taxon>
        <taxon>eudicotyledons</taxon>
        <taxon>Gunneridae</taxon>
        <taxon>Pentapetalae</taxon>
        <taxon>rosids</taxon>
        <taxon>fabids</taxon>
        <taxon>Rosales</taxon>
        <taxon>Rhamnaceae</taxon>
        <taxon>rhamnoid group</taxon>
        <taxon>Rhamneae</taxon>
        <taxon>Rhamnella</taxon>
    </lineage>
</organism>
<dbReference type="GO" id="GO:0061157">
    <property type="term" value="P:mRNA destabilization"/>
    <property type="evidence" value="ECO:0007669"/>
    <property type="project" value="TreeGrafter"/>
</dbReference>
<feature type="domain" description="YTH" evidence="6">
    <location>
        <begin position="365"/>
        <end position="506"/>
    </location>
</feature>
<dbReference type="FunFam" id="3.10.590.10:FF:000001">
    <property type="entry name" value="YTH domain family 1, isoform CRA_a"/>
    <property type="match status" value="1"/>
</dbReference>
<comment type="subcellular location">
    <subcellularLocation>
        <location evidence="1">Cytoplasm</location>
    </subcellularLocation>
</comment>
<evidence type="ECO:0000256" key="3">
    <source>
        <dbReference type="ARBA" id="ARBA00022884"/>
    </source>
</evidence>
<dbReference type="GO" id="GO:0003729">
    <property type="term" value="F:mRNA binding"/>
    <property type="evidence" value="ECO:0007669"/>
    <property type="project" value="UniProtKB-UniRule"/>
</dbReference>
<dbReference type="GO" id="GO:1990247">
    <property type="term" value="F:N6-methyladenosine-containing RNA reader activity"/>
    <property type="evidence" value="ECO:0007669"/>
    <property type="project" value="UniProtKB-UniRule"/>
</dbReference>
<dbReference type="InterPro" id="IPR007275">
    <property type="entry name" value="YTH_domain"/>
</dbReference>
<dbReference type="Gene3D" id="3.10.590.10">
    <property type="entry name" value="ph1033 like domains"/>
    <property type="match status" value="1"/>
</dbReference>
<protein>
    <recommendedName>
        <fullName evidence="4">YTH domain-containing family protein</fullName>
    </recommendedName>
</protein>
<evidence type="ECO:0000256" key="5">
    <source>
        <dbReference type="SAM" id="MobiDB-lite"/>
    </source>
</evidence>
<sequence>MENPTVDEASSMQLHHKGVSMDGSPSDTASSISYAGDTKPTFNQTHAHPIPAIANQHQHQHQPHPPSSSYAFYSPGYDAFLPGDMDNQAYFIAVSGMQLQYPVIQTDNGSFFYVTPEVYPGYDPYTSYLHISTTGVDGQYVSQQVYPPSLLFQPPIASFGYSLTPLPHGNFVPSPYLGDVASGNDYNGVLETPASKPNLSPPSHTLASLSKSFTLSDVNNPSLDVSSGHNKKLKSLNKASSYGPKIQPDVPPKGYFAVAKFPFYNQRKGGLLYANSPINLKANTKRWDGTGKLKTRSKVTCASDTNLLNQNHDTGMTNGKDALTSGGNAAGSLTSDGSGNFNSLTSLIRKDQYNLPDFATKYDHAFFFVIKSYSEDDIHKSIKYNVWASTPNGNKRLDSAYADAQKKALDKGSKCPVFLFFSVNASGQFCGVAEMTGQVDFSRNMDFWQQDKWNGHFPVKWHIIKDIPNQQLRHIVLENNENKPVTNSRDTQEVKFHQGIEMFNILKNYASKTSIFDDFDFYESRQKVIQEKRIRHSTLHYALQDMSLIDCVPEGERHWTAANESFLLMFL</sequence>
<reference evidence="7" key="1">
    <citation type="submission" date="2020-03" db="EMBL/GenBank/DDBJ databases">
        <title>A high-quality chromosome-level genome assembly of a woody plant with both climbing and erect habits, Rhamnella rubrinervis.</title>
        <authorList>
            <person name="Lu Z."/>
            <person name="Yang Y."/>
            <person name="Zhu X."/>
            <person name="Sun Y."/>
        </authorList>
    </citation>
    <scope>NUCLEOTIDE SEQUENCE</scope>
    <source>
        <strain evidence="7">BYM</strain>
        <tissue evidence="7">Leaf</tissue>
    </source>
</reference>
<proteinExistence type="inferred from homology"/>
<dbReference type="AlphaFoldDB" id="A0A8K0HBF6"/>
<evidence type="ECO:0000259" key="6">
    <source>
        <dbReference type="PROSITE" id="PS50882"/>
    </source>
</evidence>
<evidence type="ECO:0000256" key="2">
    <source>
        <dbReference type="ARBA" id="ARBA00022490"/>
    </source>
</evidence>
<dbReference type="EMBL" id="VOIH02000004">
    <property type="protein sequence ID" value="KAF3448814.1"/>
    <property type="molecule type" value="Genomic_DNA"/>
</dbReference>
<comment type="caution">
    <text evidence="7">The sequence shown here is derived from an EMBL/GenBank/DDBJ whole genome shotgun (WGS) entry which is preliminary data.</text>
</comment>
<keyword evidence="3 4" id="KW-0694">RNA-binding</keyword>
<name>A0A8K0HBF6_9ROSA</name>
<accession>A0A8K0HBF6</accession>
<feature type="region of interest" description="Disordered" evidence="5">
    <location>
        <begin position="1"/>
        <end position="31"/>
    </location>
</feature>
<evidence type="ECO:0000256" key="1">
    <source>
        <dbReference type="ARBA" id="ARBA00004496"/>
    </source>
</evidence>
<dbReference type="PANTHER" id="PTHR12357:SF127">
    <property type="entry name" value="YTH DOMAIN-CONTAINING FAMILY PROTEIN"/>
    <property type="match status" value="1"/>
</dbReference>
<evidence type="ECO:0000313" key="8">
    <source>
        <dbReference type="Proteomes" id="UP000796880"/>
    </source>
</evidence>
<dbReference type="OrthoDB" id="306690at2759"/>
<evidence type="ECO:0000256" key="4">
    <source>
        <dbReference type="RuleBase" id="RU369095"/>
    </source>
</evidence>
<dbReference type="PROSITE" id="PS50882">
    <property type="entry name" value="YTH"/>
    <property type="match status" value="1"/>
</dbReference>
<keyword evidence="8" id="KW-1185">Reference proteome</keyword>
<dbReference type="Pfam" id="PF04146">
    <property type="entry name" value="YTH"/>
    <property type="match status" value="1"/>
</dbReference>
<dbReference type="PANTHER" id="PTHR12357">
    <property type="entry name" value="YTH YT521-B HOMOLOGY DOMAIN-CONTAINING"/>
    <property type="match status" value="1"/>
</dbReference>
<dbReference type="CDD" id="cd21134">
    <property type="entry name" value="YTH"/>
    <property type="match status" value="1"/>
</dbReference>
<dbReference type="InterPro" id="IPR045168">
    <property type="entry name" value="YTH_prot"/>
</dbReference>
<gene>
    <name evidence="7" type="ORF">FNV43_RR09527</name>
</gene>
<comment type="similarity">
    <text evidence="4">Belongs to the YTHDF family.</text>
</comment>
<evidence type="ECO:0000313" key="7">
    <source>
        <dbReference type="EMBL" id="KAF3448814.1"/>
    </source>
</evidence>
<dbReference type="Proteomes" id="UP000796880">
    <property type="component" value="Unassembled WGS sequence"/>
</dbReference>
<comment type="function">
    <text evidence="4">Specifically recognizes and binds N6-methyladenosine (m6A)-containing RNAs, and regulates mRNA stability. M6A is a modification present at internal sites of mRNAs and some non-coding RNAs and plays a role in mRNA stability and processing.</text>
</comment>
<feature type="region of interest" description="Disordered" evidence="5">
    <location>
        <begin position="308"/>
        <end position="329"/>
    </location>
</feature>
<keyword evidence="2" id="KW-0963">Cytoplasm</keyword>
<feature type="compositionally biased region" description="Polar residues" evidence="5">
    <location>
        <begin position="308"/>
        <end position="317"/>
    </location>
</feature>